<evidence type="ECO:0000256" key="2">
    <source>
        <dbReference type="ARBA" id="ARBA00022729"/>
    </source>
</evidence>
<comment type="subcellular location">
    <subcellularLocation>
        <location evidence="1">Periplasm</location>
    </subcellularLocation>
</comment>
<keyword evidence="3" id="KW-0574">Periplasm</keyword>
<name>A0ABU1F3Q1_9RHOB</name>
<evidence type="ECO:0000313" key="5">
    <source>
        <dbReference type="EMBL" id="MDR5651500.1"/>
    </source>
</evidence>
<keyword evidence="6" id="KW-1185">Reference proteome</keyword>
<reference evidence="5 6" key="1">
    <citation type="submission" date="2023-09" db="EMBL/GenBank/DDBJ databases">
        <title>Xinfangfangia sedmenti sp. nov., isolated the sedment.</title>
        <authorList>
            <person name="Xu L."/>
        </authorList>
    </citation>
    <scope>NUCLEOTIDE SEQUENCE [LARGE SCALE GENOMIC DNA]</scope>
    <source>
        <strain evidence="5 6">LG-4</strain>
    </source>
</reference>
<gene>
    <name evidence="5" type="ORF">RGD00_02710</name>
</gene>
<dbReference type="RefSeq" id="WP_310455680.1">
    <property type="nucleotide sequence ID" value="NZ_JAVKPH010000002.1"/>
</dbReference>
<keyword evidence="2 4" id="KW-0732">Signal</keyword>
<organism evidence="5 6">
    <name type="scientific">Ruixingdingia sedimenti</name>
    <dbReference type="NCBI Taxonomy" id="3073604"/>
    <lineage>
        <taxon>Bacteria</taxon>
        <taxon>Pseudomonadati</taxon>
        <taxon>Pseudomonadota</taxon>
        <taxon>Alphaproteobacteria</taxon>
        <taxon>Rhodobacterales</taxon>
        <taxon>Paracoccaceae</taxon>
        <taxon>Ruixingdingia</taxon>
    </lineage>
</organism>
<sequence>MFVKKILGLGLATALSFGAGAAWAENVTIKYSSWLPPSHFLWTDVYVPYFAEIEKATEGRVKIEVLPKVVGNASSQYDVVRDALADMSFTVASYTPGRFPNSEIGELPLLGTDAAVMGPAYWRHFKKWIEPSGEFKEIKVLSIWMISPLQPHTKTRAIRTVEDFKGLKMRTPNPNVVMALELAGGVPILKNSTEAFEMLASGAIDGQITIPNTIPGFGQLDLLKYVTIIPGGMSNSVNMMFINNDVWAKISPEDQAAIEALSGEKLARDIGVAYMKADEEAMEIFRNAGYEIIEGDGAMLEQLSELWKPVEEGWIKRATEAGVKDPAGQLAELRAEIAKGQ</sequence>
<evidence type="ECO:0000256" key="3">
    <source>
        <dbReference type="ARBA" id="ARBA00022764"/>
    </source>
</evidence>
<dbReference type="Pfam" id="PF03480">
    <property type="entry name" value="DctP"/>
    <property type="match status" value="1"/>
</dbReference>
<dbReference type="InterPro" id="IPR018389">
    <property type="entry name" value="DctP_fam"/>
</dbReference>
<dbReference type="PANTHER" id="PTHR33376:SF15">
    <property type="entry name" value="BLL6794 PROTEIN"/>
    <property type="match status" value="1"/>
</dbReference>
<dbReference type="CDD" id="cd13665">
    <property type="entry name" value="PBP2_TRAP_Dctp3_4"/>
    <property type="match status" value="1"/>
</dbReference>
<dbReference type="NCBIfam" id="NF037995">
    <property type="entry name" value="TRAP_S1"/>
    <property type="match status" value="1"/>
</dbReference>
<protein>
    <submittedName>
        <fullName evidence="5">TRAP transporter substrate-binding protein</fullName>
    </submittedName>
</protein>
<dbReference type="Proteomes" id="UP001247754">
    <property type="component" value="Unassembled WGS sequence"/>
</dbReference>
<proteinExistence type="predicted"/>
<feature type="signal peptide" evidence="4">
    <location>
        <begin position="1"/>
        <end position="24"/>
    </location>
</feature>
<dbReference type="InterPro" id="IPR038404">
    <property type="entry name" value="TRAP_DctP_sf"/>
</dbReference>
<evidence type="ECO:0000313" key="6">
    <source>
        <dbReference type="Proteomes" id="UP001247754"/>
    </source>
</evidence>
<dbReference type="Gene3D" id="3.40.190.170">
    <property type="entry name" value="Bacterial extracellular solute-binding protein, family 7"/>
    <property type="match status" value="1"/>
</dbReference>
<dbReference type="PANTHER" id="PTHR33376">
    <property type="match status" value="1"/>
</dbReference>
<evidence type="ECO:0000256" key="4">
    <source>
        <dbReference type="SAM" id="SignalP"/>
    </source>
</evidence>
<feature type="chain" id="PRO_5046119403" evidence="4">
    <location>
        <begin position="25"/>
        <end position="341"/>
    </location>
</feature>
<evidence type="ECO:0000256" key="1">
    <source>
        <dbReference type="ARBA" id="ARBA00004418"/>
    </source>
</evidence>
<dbReference type="EMBL" id="JAVKPH010000002">
    <property type="protein sequence ID" value="MDR5651500.1"/>
    <property type="molecule type" value="Genomic_DNA"/>
</dbReference>
<accession>A0ABU1F3Q1</accession>
<comment type="caution">
    <text evidence="5">The sequence shown here is derived from an EMBL/GenBank/DDBJ whole genome shotgun (WGS) entry which is preliminary data.</text>
</comment>